<feature type="transmembrane region" description="Helical" evidence="6">
    <location>
        <begin position="1287"/>
        <end position="1307"/>
    </location>
</feature>
<dbReference type="GO" id="GO:0006508">
    <property type="term" value="P:proteolysis"/>
    <property type="evidence" value="ECO:0007669"/>
    <property type="project" value="InterPro"/>
</dbReference>
<dbReference type="VEuPathDB" id="FungiDB:yc1106_07065"/>
<feature type="transmembrane region" description="Helical" evidence="6">
    <location>
        <begin position="580"/>
        <end position="602"/>
    </location>
</feature>
<dbReference type="InterPro" id="IPR036259">
    <property type="entry name" value="MFS_trans_sf"/>
</dbReference>
<feature type="transmembrane region" description="Helical" evidence="6">
    <location>
        <begin position="1027"/>
        <end position="1049"/>
    </location>
</feature>
<keyword evidence="9" id="KW-1185">Reference proteome</keyword>
<feature type="transmembrane region" description="Helical" evidence="6">
    <location>
        <begin position="1319"/>
        <end position="1341"/>
    </location>
</feature>
<feature type="transmembrane region" description="Helical" evidence="6">
    <location>
        <begin position="72"/>
        <end position="96"/>
    </location>
</feature>
<gene>
    <name evidence="8" type="ORF">yc1106_07065</name>
</gene>
<evidence type="ECO:0000256" key="3">
    <source>
        <dbReference type="ARBA" id="ARBA00022692"/>
    </source>
</evidence>
<evidence type="ECO:0000256" key="4">
    <source>
        <dbReference type="ARBA" id="ARBA00022989"/>
    </source>
</evidence>
<feature type="transmembrane region" description="Helical" evidence="6">
    <location>
        <begin position="732"/>
        <end position="760"/>
    </location>
</feature>
<dbReference type="InterPro" id="IPR011701">
    <property type="entry name" value="MFS"/>
</dbReference>
<comment type="subcellular location">
    <subcellularLocation>
        <location evidence="1">Membrane</location>
        <topology evidence="1">Multi-pass membrane protein</topology>
    </subcellularLocation>
</comment>
<evidence type="ECO:0000256" key="5">
    <source>
        <dbReference type="ARBA" id="ARBA00023136"/>
    </source>
</evidence>
<feature type="transmembrane region" description="Helical" evidence="6">
    <location>
        <begin position="989"/>
        <end position="1007"/>
    </location>
</feature>
<keyword evidence="5 6" id="KW-0472">Membrane</keyword>
<feature type="transmembrane region" description="Helical" evidence="6">
    <location>
        <begin position="871"/>
        <end position="890"/>
    </location>
</feature>
<dbReference type="SUPFAM" id="SSF53448">
    <property type="entry name" value="Nucleotide-diphospho-sugar transferases"/>
    <property type="match status" value="1"/>
</dbReference>
<feature type="transmembrane region" description="Helical" evidence="6">
    <location>
        <begin position="439"/>
        <end position="457"/>
    </location>
</feature>
<evidence type="ECO:0000256" key="1">
    <source>
        <dbReference type="ARBA" id="ARBA00004141"/>
    </source>
</evidence>
<feature type="transmembrane region" description="Helical" evidence="6">
    <location>
        <begin position="469"/>
        <end position="490"/>
    </location>
</feature>
<dbReference type="EMBL" id="CP089278">
    <property type="protein sequence ID" value="USP79791.1"/>
    <property type="molecule type" value="Genomic_DNA"/>
</dbReference>
<dbReference type="GO" id="GO:0004190">
    <property type="term" value="F:aspartic-type endopeptidase activity"/>
    <property type="evidence" value="ECO:0007669"/>
    <property type="project" value="InterPro"/>
</dbReference>
<feature type="transmembrane region" description="Helical" evidence="6">
    <location>
        <begin position="47"/>
        <end position="66"/>
    </location>
</feature>
<feature type="transmembrane region" description="Helical" evidence="6">
    <location>
        <begin position="541"/>
        <end position="560"/>
    </location>
</feature>
<feature type="domain" description="Glycosyltransferase 2-like" evidence="7">
    <location>
        <begin position="218"/>
        <end position="417"/>
    </location>
</feature>
<dbReference type="Proteomes" id="UP001056012">
    <property type="component" value="Chromosome 5"/>
</dbReference>
<dbReference type="PANTHER" id="PTHR43791">
    <property type="entry name" value="PERMEASE-RELATED"/>
    <property type="match status" value="1"/>
</dbReference>
<keyword evidence="4 6" id="KW-1133">Transmembrane helix</keyword>
<dbReference type="InterPro" id="IPR001969">
    <property type="entry name" value="Aspartic_peptidase_AS"/>
</dbReference>
<feature type="transmembrane region" description="Helical" evidence="6">
    <location>
        <begin position="1056"/>
        <end position="1074"/>
    </location>
</feature>
<dbReference type="Gene3D" id="3.90.550.10">
    <property type="entry name" value="Spore Coat Polysaccharide Biosynthesis Protein SpsA, Chain A"/>
    <property type="match status" value="1"/>
</dbReference>
<organism evidence="8 9">
    <name type="scientific">Curvularia clavata</name>
    <dbReference type="NCBI Taxonomy" id="95742"/>
    <lineage>
        <taxon>Eukaryota</taxon>
        <taxon>Fungi</taxon>
        <taxon>Dikarya</taxon>
        <taxon>Ascomycota</taxon>
        <taxon>Pezizomycotina</taxon>
        <taxon>Dothideomycetes</taxon>
        <taxon>Pleosporomycetidae</taxon>
        <taxon>Pleosporales</taxon>
        <taxon>Pleosporineae</taxon>
        <taxon>Pleosporaceae</taxon>
        <taxon>Curvularia</taxon>
    </lineage>
</organism>
<sequence length="1408" mass="158729">MSDNKDCVIDVGEVSSPAPCVDEKSSPKSSWAPSQLVGRSSSWISEWTPFGLVLSYYVFSVCMYMYCSEGLIAVFWFIYMCTNFYIAGTTVLEAFFSITPCREAREVVTQAQEKKWHFPTPDSQLPILDLLIVAYLPNEQDIIMDRAHYALREIAYPTDRIRINILYNTPKPIEPLETELADLRNHFPHARVIKVPGSTSKADNLNYFFTLDTGSDLIAIYDCDHYPHPNAPRWAAERFMAENVDIVQGRCIVFNSEDSFMTNMISVEFDKIYAVSHPGRSTMWGFGLFCGSNGYWRTSLLRDLKMDESMLTEDIDSALRAFSKGARTVHDLNVTSYELAPTTFAAFWKQRLRWAQGWAQASMRHMKMVWNGVKDPLHEEHAKRSFTARFGMLSLLLIRESSYYLVTQYTCLVASFVIVKFPTNGEELWKLVYFQYPVSQWLFIISIICLIATLWITNQVKSEFVTRRMIILFSVLYPFYLVLNATIGLYGHARQLVKASETPTTKSGLLSSPMAMFTSSPSSYATGIAMDQDYLIGLRGLFVIQSFLFVFFQTFLPAAVPDSKNVDGPSYQVGLRKSFSVLFCNPSLIYGWIIFLSARTICLPYLASKTREVGASSIFRRGIRLWIPTFVAYSVAAAAFNAASTDYISDFMESTGNISTGVPMPLRNFLVYFNSMFEIFWLNKDYGSQAANSAFPSGTLWIVSVLFQQSYTVYMTMIIVPNTRLSWRVKAMLAFIVAAFWVQSWAWYSITGLLIADAVLNMEFSARSRRGFQMGNLTIPFWPLYAVMVFTGVLLHFLFISWRTDLRHEELYSHTGIYTGGLLNENVDLNQPMARIDNYLIILGSTLLIETFDVARRVLSSGFFVALGKRSFSFFLVQSIIIYTVGIKAYQHMAASGMSNAVNGLLCFLICVPLTTVVAEVFYRVVDLPSVLLAKGFWAFMTKTRIMSAVDIEKPQDQETTRIEKVIAINEDFDLALDKRLNRKFDVRILPWLFGIWLFSFIDRSNIGNARIAGLTDELSITTGTRFNIALLVFYIPYILVDVPSNLLVKRLRAGVYLPALITSWGLVCAMMGFVKNFAGLVACRLLLGLCEGGILGGVIIYLAMFYRRGEMLLRSGLFYCAAPLSVEGAATVVFGIICFFFMPDTPAAAGFLTDEEKEWALRRMRIDAGGSTEVDVDDEKFSWYWVKMALLAPQTYFSAFIWFFLLVPLYSFSLFLPSIIAGMGYKSTTAQLFTVPPNMAAFLTVIGTAYASDRLKNRGYFIIGGCVLGICGYVMLIVATTNAVRYAGTFLVAIGVFQGSPMLMGWASNNLAPHYVRAVGIGLVISIANCSAFIGTFIYLQRDAPRYILGHSISLGALVITIILASIQCIYLGWENKKRDKGERDDRLLRSDADRLGHRHPSFRFTL</sequence>
<dbReference type="InterPro" id="IPR001173">
    <property type="entry name" value="Glyco_trans_2-like"/>
</dbReference>
<protein>
    <submittedName>
        <fullName evidence="8">Glycosyltransferase family 2 protein</fullName>
    </submittedName>
</protein>
<dbReference type="Gene3D" id="1.20.1250.20">
    <property type="entry name" value="MFS general substrate transporter like domains"/>
    <property type="match status" value="2"/>
</dbReference>
<proteinExistence type="predicted"/>
<dbReference type="FunFam" id="1.20.1250.20:FF:000068">
    <property type="entry name" value="MFS general substrate transporter"/>
    <property type="match status" value="1"/>
</dbReference>
<dbReference type="PROSITE" id="PS00141">
    <property type="entry name" value="ASP_PROTEASE"/>
    <property type="match status" value="1"/>
</dbReference>
<accession>A0A9Q9DVU5</accession>
<dbReference type="Pfam" id="PF07690">
    <property type="entry name" value="MFS_1"/>
    <property type="match status" value="1"/>
</dbReference>
<dbReference type="OrthoDB" id="72851at2759"/>
<feature type="transmembrane region" description="Helical" evidence="6">
    <location>
        <begin position="1086"/>
        <end position="1106"/>
    </location>
</feature>
<dbReference type="SUPFAM" id="SSF103473">
    <property type="entry name" value="MFS general substrate transporter"/>
    <property type="match status" value="1"/>
</dbReference>
<keyword evidence="2" id="KW-0813">Transport</keyword>
<dbReference type="PANTHER" id="PTHR43791:SF5">
    <property type="entry name" value="MAJOR FACILITATOR SUPERFAMILY (MFS) PROFILE DOMAIN-CONTAINING PROTEIN"/>
    <property type="match status" value="1"/>
</dbReference>
<dbReference type="GO" id="GO:0016020">
    <property type="term" value="C:membrane"/>
    <property type="evidence" value="ECO:0007669"/>
    <property type="project" value="UniProtKB-SubCell"/>
</dbReference>
<feature type="transmembrane region" description="Helical" evidence="6">
    <location>
        <begin position="1261"/>
        <end position="1281"/>
    </location>
</feature>
<keyword evidence="3 6" id="KW-0812">Transmembrane</keyword>
<dbReference type="CDD" id="cd06423">
    <property type="entry name" value="CESA_like"/>
    <property type="match status" value="1"/>
</dbReference>
<dbReference type="GO" id="GO:0022857">
    <property type="term" value="F:transmembrane transporter activity"/>
    <property type="evidence" value="ECO:0007669"/>
    <property type="project" value="InterPro"/>
</dbReference>
<feature type="transmembrane region" description="Helical" evidence="6">
    <location>
        <begin position="1197"/>
        <end position="1217"/>
    </location>
</feature>
<feature type="transmembrane region" description="Helical" evidence="6">
    <location>
        <begin position="623"/>
        <end position="644"/>
    </location>
</feature>
<feature type="transmembrane region" description="Helical" evidence="6">
    <location>
        <begin position="1353"/>
        <end position="1375"/>
    </location>
</feature>
<evidence type="ECO:0000259" key="7">
    <source>
        <dbReference type="Pfam" id="PF13632"/>
    </source>
</evidence>
<feature type="transmembrane region" description="Helical" evidence="6">
    <location>
        <begin position="902"/>
        <end position="923"/>
    </location>
</feature>
<evidence type="ECO:0000256" key="2">
    <source>
        <dbReference type="ARBA" id="ARBA00022448"/>
    </source>
</evidence>
<dbReference type="InterPro" id="IPR029044">
    <property type="entry name" value="Nucleotide-diphossugar_trans"/>
</dbReference>
<reference evidence="8" key="1">
    <citation type="submission" date="2021-12" db="EMBL/GenBank/DDBJ databases">
        <title>Curvularia clavata genome.</title>
        <authorList>
            <person name="Cao Y."/>
        </authorList>
    </citation>
    <scope>NUCLEOTIDE SEQUENCE</scope>
    <source>
        <strain evidence="8">Yc1106</strain>
    </source>
</reference>
<evidence type="ECO:0000256" key="6">
    <source>
        <dbReference type="SAM" id="Phobius"/>
    </source>
</evidence>
<feature type="transmembrane region" description="Helical" evidence="6">
    <location>
        <begin position="781"/>
        <end position="802"/>
    </location>
</feature>
<evidence type="ECO:0000313" key="8">
    <source>
        <dbReference type="EMBL" id="USP79791.1"/>
    </source>
</evidence>
<feature type="transmembrane region" description="Helical" evidence="6">
    <location>
        <begin position="1118"/>
        <end position="1143"/>
    </location>
</feature>
<name>A0A9Q9DVU5_CURCL</name>
<feature type="transmembrane region" description="Helical" evidence="6">
    <location>
        <begin position="694"/>
        <end position="720"/>
    </location>
</feature>
<dbReference type="Pfam" id="PF13632">
    <property type="entry name" value="Glyco_trans_2_3"/>
    <property type="match status" value="1"/>
</dbReference>
<evidence type="ECO:0000313" key="9">
    <source>
        <dbReference type="Proteomes" id="UP001056012"/>
    </source>
</evidence>
<feature type="transmembrane region" description="Helical" evidence="6">
    <location>
        <begin position="402"/>
        <end position="419"/>
    </location>
</feature>